<organism evidence="1 2">
    <name type="scientific">Streptomyces citrinus</name>
    <dbReference type="NCBI Taxonomy" id="3118173"/>
    <lineage>
        <taxon>Bacteria</taxon>
        <taxon>Bacillati</taxon>
        <taxon>Actinomycetota</taxon>
        <taxon>Actinomycetes</taxon>
        <taxon>Kitasatosporales</taxon>
        <taxon>Streptomycetaceae</taxon>
        <taxon>Streptomyces</taxon>
    </lineage>
</organism>
<reference evidence="1" key="1">
    <citation type="journal article" date="2025" name="Int. J. Syst. Evol. Microbiol.">
        <title>Streptomyces citrinus sp. nov., with yellow diffusible pigment.</title>
        <authorList>
            <person name="He Y."/>
            <person name="Yang E."/>
            <person name="Xu J."/>
            <person name="Sun Y."/>
            <person name="Sun L."/>
        </authorList>
    </citation>
    <scope>NUCLEOTIDE SEQUENCE</scope>
    <source>
        <strain evidence="1">Q6</strain>
    </source>
</reference>
<keyword evidence="2" id="KW-1185">Reference proteome</keyword>
<name>A0ACD5A495_9ACTN</name>
<sequence length="543" mass="57289">MRSTVRQRLACLASLLFLLTLVSAVPSSAAPRPLTVSTDKGLVAGASADDVDRFSGIPYAAPPVGTRRWQPPAPAAAWPVTRPATSPGPRCPQNGAGTGPGMSEDCLYLNVYTPADRTDRPLPVMFWIHGGGFSTGSGDTQDGSLIARTNNVVVVTINYRLGVFGFLDLPGLSKQGAGNYGLLDQEAALRWTRRNIGAFGGDANRVTVAGESAGGHSVCALLASPPARGLFSGAIIQSGGCPSYSVEQAVARGEKYATAAGCSAASADLACLRAKPTSALQAAAKDFIGGIVSGPLPTSGVPELPVPPLEAVRTGRTANVPLLIGHTRDEVRSWARPFANATKDQYEKAVRIEFGDEADAVLAHYPFSAYGDSYTGAYAFGALWGDSSTFFGLGGCQYQNLTARYAKRQPRTFYYEFNDPHPPTGRPSTGFDAGASHASEMPYLLPSATSALLSPEQQRLSGEMVRYWGSFVKHGNPAAPGLAAWPAYRAGTFMSLLPGGESRALRTGVYEARRQCAFWNSIDYDWLPVNPDQLAAQAGVSQS</sequence>
<evidence type="ECO:0000313" key="1">
    <source>
        <dbReference type="EMBL" id="WWQ61962.1"/>
    </source>
</evidence>
<gene>
    <name evidence="1" type="ORF">V2W30_00300</name>
</gene>
<accession>A0ACD5A495</accession>
<protein>
    <submittedName>
        <fullName evidence="1">Carboxylesterase family protein</fullName>
    </submittedName>
</protein>
<dbReference type="EMBL" id="CP146022">
    <property type="protein sequence ID" value="WWQ61962.1"/>
    <property type="molecule type" value="Genomic_DNA"/>
</dbReference>
<evidence type="ECO:0000313" key="2">
    <source>
        <dbReference type="Proteomes" id="UP001432251"/>
    </source>
</evidence>
<proteinExistence type="predicted"/>
<dbReference type="Proteomes" id="UP001432251">
    <property type="component" value="Chromosome"/>
</dbReference>